<evidence type="ECO:0000256" key="5">
    <source>
        <dbReference type="ARBA" id="ARBA00023209"/>
    </source>
</evidence>
<dbReference type="SUPFAM" id="SSF56024">
    <property type="entry name" value="Phospholipase D/nuclease"/>
    <property type="match status" value="1"/>
</dbReference>
<accession>A0A1B0C699</accession>
<keyword evidence="2 7" id="KW-0808">Transferase</keyword>
<comment type="subcellular location">
    <subcellularLocation>
        <location evidence="7">Mitochondrion</location>
    </subcellularLocation>
</comment>
<keyword evidence="4 7" id="KW-0443">Lipid metabolism</keyword>
<dbReference type="VEuPathDB" id="VectorBase:GPPI050312"/>
<evidence type="ECO:0000313" key="8">
    <source>
        <dbReference type="EnsemblMetazoa" id="GPPI050312-PA"/>
    </source>
</evidence>
<dbReference type="Gene3D" id="3.30.870.10">
    <property type="entry name" value="Endonuclease Chain A"/>
    <property type="match status" value="1"/>
</dbReference>
<name>A0A1B0C699_9MUSC</name>
<keyword evidence="9" id="KW-1185">Reference proteome</keyword>
<organism evidence="8 9">
    <name type="scientific">Glossina palpalis gambiensis</name>
    <dbReference type="NCBI Taxonomy" id="67801"/>
    <lineage>
        <taxon>Eukaryota</taxon>
        <taxon>Metazoa</taxon>
        <taxon>Ecdysozoa</taxon>
        <taxon>Arthropoda</taxon>
        <taxon>Hexapoda</taxon>
        <taxon>Insecta</taxon>
        <taxon>Pterygota</taxon>
        <taxon>Neoptera</taxon>
        <taxon>Endopterygota</taxon>
        <taxon>Diptera</taxon>
        <taxon>Brachycera</taxon>
        <taxon>Muscomorpha</taxon>
        <taxon>Hippoboscoidea</taxon>
        <taxon>Glossinidae</taxon>
        <taxon>Glossina</taxon>
    </lineage>
</organism>
<dbReference type="EMBL" id="JXJN01026510">
    <property type="status" value="NOT_ANNOTATED_CDS"/>
    <property type="molecule type" value="Genomic_DNA"/>
</dbReference>
<keyword evidence="7" id="KW-0547">Nucleotide-binding</keyword>
<dbReference type="Proteomes" id="UP000092460">
    <property type="component" value="Unassembled WGS sequence"/>
</dbReference>
<dbReference type="EnsemblMetazoa" id="GPPI050312-RA">
    <property type="protein sequence ID" value="GPPI050312-PA"/>
    <property type="gene ID" value="GPPI050312"/>
</dbReference>
<evidence type="ECO:0000256" key="6">
    <source>
        <dbReference type="ARBA" id="ARBA00023264"/>
    </source>
</evidence>
<keyword evidence="1 7" id="KW-0444">Lipid biosynthesis</keyword>
<keyword evidence="3" id="KW-0677">Repeat</keyword>
<dbReference type="UniPathway" id="UPA00084">
    <property type="reaction ID" value="UER00503"/>
</dbReference>
<evidence type="ECO:0000313" key="9">
    <source>
        <dbReference type="Proteomes" id="UP000092460"/>
    </source>
</evidence>
<comment type="catalytic activity">
    <reaction evidence="7">
        <text>a CDP-1,2-diacyl-sn-glycerol + sn-glycerol 3-phosphate = a 1,2-diacyl-sn-glycero-3-phospho-(1'-sn-glycero-3'-phosphate) + CMP + H(+)</text>
        <dbReference type="Rhea" id="RHEA:12593"/>
        <dbReference type="ChEBI" id="CHEBI:15378"/>
        <dbReference type="ChEBI" id="CHEBI:57597"/>
        <dbReference type="ChEBI" id="CHEBI:58332"/>
        <dbReference type="ChEBI" id="CHEBI:60110"/>
        <dbReference type="ChEBI" id="CHEBI:60377"/>
        <dbReference type="EC" id="2.7.8.5"/>
    </reaction>
</comment>
<evidence type="ECO:0000256" key="2">
    <source>
        <dbReference type="ARBA" id="ARBA00022679"/>
    </source>
</evidence>
<dbReference type="PANTHER" id="PTHR12586:SF1">
    <property type="entry name" value="CDP-DIACYLGLYCEROL--GLYCEROL-3-PHOSPHATE 3-PHOSPHATIDYLTRANSFERASE, MITOCHONDRIAL"/>
    <property type="match status" value="1"/>
</dbReference>
<dbReference type="EMBL" id="JXJN01026508">
    <property type="status" value="NOT_ANNOTATED_CDS"/>
    <property type="molecule type" value="Genomic_DNA"/>
</dbReference>
<keyword evidence="7" id="KW-0067">ATP-binding</keyword>
<dbReference type="PANTHER" id="PTHR12586">
    <property type="entry name" value="CDP-DIACYLGLYCEROL--SERINE O-PHOSPHATIDYLTRANSFERASE"/>
    <property type="match status" value="1"/>
</dbReference>
<sequence>MVRWLEVGVLGAPVSSVLVSKSLLISVSRDITSPIMGLAPFTTPCMNSKNPSTSERILSCSHWSRLICFFIVLTARLYPSSSAYHRSNDGLLSASSIGISKGSSYLNSFKSSLGSTPAYQPINEHRPPYHEPPMRTIKHQRVLWCLRMTFSKRWIPPRWNELLGLQHMKIYLFDDAILISGAILSNDYFTNRQDRYILIEDKALADFFAFYSNLN</sequence>
<dbReference type="GO" id="GO:0005739">
    <property type="term" value="C:mitochondrion"/>
    <property type="evidence" value="ECO:0007669"/>
    <property type="project" value="UniProtKB-SubCell"/>
</dbReference>
<keyword evidence="5 7" id="KW-0594">Phospholipid biosynthesis</keyword>
<evidence type="ECO:0000256" key="1">
    <source>
        <dbReference type="ARBA" id="ARBA00022516"/>
    </source>
</evidence>
<dbReference type="EMBL" id="JXJN01026511">
    <property type="status" value="NOT_ANNOTATED_CDS"/>
    <property type="molecule type" value="Genomic_DNA"/>
</dbReference>
<dbReference type="STRING" id="67801.A0A1B0C699"/>
<reference evidence="9" key="1">
    <citation type="submission" date="2015-01" db="EMBL/GenBank/DDBJ databases">
        <authorList>
            <person name="Aksoy S."/>
            <person name="Warren W."/>
            <person name="Wilson R.K."/>
        </authorList>
    </citation>
    <scope>NUCLEOTIDE SEQUENCE [LARGE SCALE GENOMIC DNA]</scope>
    <source>
        <strain evidence="9">IAEA</strain>
    </source>
</reference>
<comment type="pathway">
    <text evidence="7">Phospholipid metabolism; phosphatidylglycerol biosynthesis; phosphatidylglycerol from CDP-diacylglycerol: step 1/2.</text>
</comment>
<dbReference type="GO" id="GO:0008444">
    <property type="term" value="F:CDP-diacylglycerol-glycerol-3-phosphate 3-phosphatidyltransferase activity"/>
    <property type="evidence" value="ECO:0007669"/>
    <property type="project" value="UniProtKB-EC"/>
</dbReference>
<dbReference type="AlphaFoldDB" id="A0A1B0C699"/>
<keyword evidence="7" id="KW-0496">Mitochondrion</keyword>
<proteinExistence type="inferred from homology"/>
<dbReference type="InterPro" id="IPR016270">
    <property type="entry name" value="PGS1"/>
</dbReference>
<comment type="similarity">
    <text evidence="7">Belongs to the CDP-alcohol phosphatidyltransferase class-II family.</text>
</comment>
<dbReference type="EC" id="2.7.8.5" evidence="7"/>
<dbReference type="EMBL" id="JXJN01026509">
    <property type="status" value="NOT_ANNOTATED_CDS"/>
    <property type="molecule type" value="Genomic_DNA"/>
</dbReference>
<evidence type="ECO:0000256" key="7">
    <source>
        <dbReference type="RuleBase" id="RU365024"/>
    </source>
</evidence>
<dbReference type="GO" id="GO:0032049">
    <property type="term" value="P:cardiolipin biosynthetic process"/>
    <property type="evidence" value="ECO:0007669"/>
    <property type="project" value="InterPro"/>
</dbReference>
<protein>
    <recommendedName>
        <fullName evidence="7">CDP-diacylglycerol--glycerol-3-phosphate 3-phosphatidyltransferase</fullName>
        <ecNumber evidence="7">2.7.8.5</ecNumber>
    </recommendedName>
</protein>
<comment type="function">
    <text evidence="7">Functions in the biosynthesis of the anionic phospholipids phosphatidylglycerol and cardiolipin.</text>
</comment>
<reference evidence="8" key="2">
    <citation type="submission" date="2020-05" db="UniProtKB">
        <authorList>
            <consortium name="EnsemblMetazoa"/>
        </authorList>
    </citation>
    <scope>IDENTIFICATION</scope>
    <source>
        <strain evidence="8">IAEA</strain>
    </source>
</reference>
<keyword evidence="6 7" id="KW-1208">Phospholipid metabolism</keyword>
<evidence type="ECO:0000256" key="3">
    <source>
        <dbReference type="ARBA" id="ARBA00022737"/>
    </source>
</evidence>
<evidence type="ECO:0000256" key="4">
    <source>
        <dbReference type="ARBA" id="ARBA00023098"/>
    </source>
</evidence>
<dbReference type="GO" id="GO:0005524">
    <property type="term" value="F:ATP binding"/>
    <property type="evidence" value="ECO:0007669"/>
    <property type="project" value="UniProtKB-KW"/>
</dbReference>